<dbReference type="RefSeq" id="WP_110360209.1">
    <property type="nucleotide sequence ID" value="NZ_QFLI01000003.1"/>
</dbReference>
<protein>
    <submittedName>
        <fullName evidence="1">Uncharacterized protein</fullName>
    </submittedName>
</protein>
<dbReference type="Proteomes" id="UP000248079">
    <property type="component" value="Unassembled WGS sequence"/>
</dbReference>
<organism evidence="1 2">
    <name type="scientific">Marinifilum breve</name>
    <dbReference type="NCBI Taxonomy" id="2184082"/>
    <lineage>
        <taxon>Bacteria</taxon>
        <taxon>Pseudomonadati</taxon>
        <taxon>Bacteroidota</taxon>
        <taxon>Bacteroidia</taxon>
        <taxon>Marinilabiliales</taxon>
        <taxon>Marinifilaceae</taxon>
    </lineage>
</organism>
<evidence type="ECO:0000313" key="2">
    <source>
        <dbReference type="Proteomes" id="UP000248079"/>
    </source>
</evidence>
<gene>
    <name evidence="1" type="ORF">DF185_07895</name>
</gene>
<evidence type="ECO:0000313" key="1">
    <source>
        <dbReference type="EMBL" id="PXY01397.1"/>
    </source>
</evidence>
<comment type="caution">
    <text evidence="1">The sequence shown here is derived from an EMBL/GenBank/DDBJ whole genome shotgun (WGS) entry which is preliminary data.</text>
</comment>
<name>A0A2V4A0M4_9BACT</name>
<sequence>MIYNNIDINGKIYDFKSSFLALAYYQDAKGEEFEMFKENPQYDEELDCEKKGLDSNGNTQMKINSYINLMDMMYCSIQAACIEKREMFDLELMEYYRECSLDIDYGTKLIKALYKEFLNEELPEPSDEENNGEELKKNT</sequence>
<keyword evidence="2" id="KW-1185">Reference proteome</keyword>
<dbReference type="EMBL" id="QFLI01000003">
    <property type="protein sequence ID" value="PXY01397.1"/>
    <property type="molecule type" value="Genomic_DNA"/>
</dbReference>
<reference evidence="1 2" key="1">
    <citation type="submission" date="2018-05" db="EMBL/GenBank/DDBJ databases">
        <title>Marinifilum breve JC075T sp. nov., a marine bacterium isolated from Yongle Blue Hole in the South China Sea.</title>
        <authorList>
            <person name="Fu T."/>
        </authorList>
    </citation>
    <scope>NUCLEOTIDE SEQUENCE [LARGE SCALE GENOMIC DNA]</scope>
    <source>
        <strain evidence="1 2">JC075</strain>
    </source>
</reference>
<accession>A0A2V4A0M4</accession>
<proteinExistence type="predicted"/>
<dbReference type="AlphaFoldDB" id="A0A2V4A0M4"/>